<evidence type="ECO:0000313" key="1">
    <source>
        <dbReference type="EMBL" id="MCL7931753.1"/>
    </source>
</evidence>
<evidence type="ECO:0000313" key="2">
    <source>
        <dbReference type="Proteomes" id="UP001165308"/>
    </source>
</evidence>
<proteinExistence type="predicted"/>
<accession>A0ABT0SVW8</accession>
<dbReference type="Proteomes" id="UP001165308">
    <property type="component" value="Unassembled WGS sequence"/>
</dbReference>
<organism evidence="1 2">
    <name type="scientific">Halomonas llamarensis</name>
    <dbReference type="NCBI Taxonomy" id="2945104"/>
    <lineage>
        <taxon>Bacteria</taxon>
        <taxon>Pseudomonadati</taxon>
        <taxon>Pseudomonadota</taxon>
        <taxon>Gammaproteobacteria</taxon>
        <taxon>Oceanospirillales</taxon>
        <taxon>Halomonadaceae</taxon>
        <taxon>Halomonas</taxon>
    </lineage>
</organism>
<protein>
    <submittedName>
        <fullName evidence="1">Uncharacterized protein</fullName>
    </submittedName>
</protein>
<keyword evidence="2" id="KW-1185">Reference proteome</keyword>
<dbReference type="RefSeq" id="WP_250084473.1">
    <property type="nucleotide sequence ID" value="NZ_JAMJPJ010000066.1"/>
</dbReference>
<reference evidence="1" key="1">
    <citation type="submission" date="2022-05" db="EMBL/GenBank/DDBJ databases">
        <title>Halomonas geminus sp. nov. and Halomonas llamarensis sp. nov. isolated from high-altitude salars of the Atacama Desert.</title>
        <authorList>
            <person name="Hintersatz C."/>
            <person name="Rojas L.A."/>
            <person name="Wei T.-S."/>
            <person name="Kutschke S."/>
            <person name="Lehmann F."/>
            <person name="Jain R."/>
            <person name="Pollmann K."/>
        </authorList>
    </citation>
    <scope>NUCLEOTIDE SEQUENCE</scope>
    <source>
        <strain evidence="1">ATCHA</strain>
    </source>
</reference>
<name>A0ABT0SVW8_9GAMM</name>
<comment type="caution">
    <text evidence="1">The sequence shown here is derived from an EMBL/GenBank/DDBJ whole genome shotgun (WGS) entry which is preliminary data.</text>
</comment>
<feature type="non-terminal residue" evidence="1">
    <location>
        <position position="1"/>
    </location>
</feature>
<gene>
    <name evidence="1" type="ORF">M8006_17525</name>
</gene>
<dbReference type="EMBL" id="JAMJPJ010000066">
    <property type="protein sequence ID" value="MCL7931753.1"/>
    <property type="molecule type" value="Genomic_DNA"/>
</dbReference>
<sequence>HLLTLSFADHTEAFFIQEILMNHELNAMQAFWLGHLYHASVTERPLSQYAAQQGLTLADLLLWEKRLNVRGLPVPPRHRPARFVQVAVAP</sequence>